<organism evidence="2 3">
    <name type="scientific">Aureibacter tunicatorum</name>
    <dbReference type="NCBI Taxonomy" id="866807"/>
    <lineage>
        <taxon>Bacteria</taxon>
        <taxon>Pseudomonadati</taxon>
        <taxon>Bacteroidota</taxon>
        <taxon>Cytophagia</taxon>
        <taxon>Cytophagales</taxon>
        <taxon>Persicobacteraceae</taxon>
        <taxon>Aureibacter</taxon>
    </lineage>
</organism>
<feature type="transmembrane region" description="Helical" evidence="1">
    <location>
        <begin position="91"/>
        <end position="114"/>
    </location>
</feature>
<feature type="transmembrane region" description="Helical" evidence="1">
    <location>
        <begin position="7"/>
        <end position="25"/>
    </location>
</feature>
<proteinExistence type="predicted"/>
<keyword evidence="1" id="KW-0812">Transmembrane</keyword>
<keyword evidence="1" id="KW-0472">Membrane</keyword>
<feature type="transmembrane region" description="Helical" evidence="1">
    <location>
        <begin position="50"/>
        <end position="71"/>
    </location>
</feature>
<dbReference type="Proteomes" id="UP001185092">
    <property type="component" value="Unassembled WGS sequence"/>
</dbReference>
<keyword evidence="1" id="KW-1133">Transmembrane helix</keyword>
<evidence type="ECO:0000313" key="3">
    <source>
        <dbReference type="Proteomes" id="UP001185092"/>
    </source>
</evidence>
<comment type="caution">
    <text evidence="2">The sequence shown here is derived from an EMBL/GenBank/DDBJ whole genome shotgun (WGS) entry which is preliminary data.</text>
</comment>
<accession>A0AAE3XSW3</accession>
<reference evidence="2" key="1">
    <citation type="submission" date="2023-07" db="EMBL/GenBank/DDBJ databases">
        <title>Genomic Encyclopedia of Type Strains, Phase IV (KMG-IV): sequencing the most valuable type-strain genomes for metagenomic binning, comparative biology and taxonomic classification.</title>
        <authorList>
            <person name="Goeker M."/>
        </authorList>
    </citation>
    <scope>NUCLEOTIDE SEQUENCE</scope>
    <source>
        <strain evidence="2">DSM 26174</strain>
    </source>
</reference>
<sequence length="152" mass="16500">MDKVVSPLRAVTLIVFVGVLLYIYSGLPNSVLVGSADVSQLDDMVSRNEFFYGTVVFVLIANLAFLVLGNLMKQNISSSARPALIKGVVEWLAGFNAILNLIFTLSVVFIGMLNNNDIKDLSIASPLIYAMSGLFLIGLAWLVKVLLMSKSK</sequence>
<protein>
    <submittedName>
        <fullName evidence="2">Uncharacterized protein</fullName>
    </submittedName>
</protein>
<evidence type="ECO:0000313" key="2">
    <source>
        <dbReference type="EMBL" id="MDR6241276.1"/>
    </source>
</evidence>
<keyword evidence="3" id="KW-1185">Reference proteome</keyword>
<feature type="transmembrane region" description="Helical" evidence="1">
    <location>
        <begin position="126"/>
        <end position="147"/>
    </location>
</feature>
<evidence type="ECO:0000256" key="1">
    <source>
        <dbReference type="SAM" id="Phobius"/>
    </source>
</evidence>
<dbReference type="EMBL" id="JAVDQD010000007">
    <property type="protein sequence ID" value="MDR6241276.1"/>
    <property type="molecule type" value="Genomic_DNA"/>
</dbReference>
<name>A0AAE3XSW3_9BACT</name>
<gene>
    <name evidence="2" type="ORF">HNQ88_004354</name>
</gene>
<dbReference type="AlphaFoldDB" id="A0AAE3XSW3"/>
<dbReference type="RefSeq" id="WP_309941908.1">
    <property type="nucleotide sequence ID" value="NZ_AP025305.1"/>
</dbReference>